<evidence type="ECO:0000313" key="2">
    <source>
        <dbReference type="Proteomes" id="UP000183987"/>
    </source>
</evidence>
<accession>A0A1M4W8N6</accession>
<organism evidence="1 2">
    <name type="scientific">Loktanella atrilutea</name>
    <dbReference type="NCBI Taxonomy" id="366533"/>
    <lineage>
        <taxon>Bacteria</taxon>
        <taxon>Pseudomonadati</taxon>
        <taxon>Pseudomonadota</taxon>
        <taxon>Alphaproteobacteria</taxon>
        <taxon>Rhodobacterales</taxon>
        <taxon>Roseobacteraceae</taxon>
        <taxon>Loktanella</taxon>
    </lineage>
</organism>
<gene>
    <name evidence="1" type="ORF">SAMN05444339_10229</name>
</gene>
<dbReference type="AlphaFoldDB" id="A0A1M4W8N6"/>
<reference evidence="2" key="1">
    <citation type="submission" date="2016-11" db="EMBL/GenBank/DDBJ databases">
        <authorList>
            <person name="Varghese N."/>
            <person name="Submissions S."/>
        </authorList>
    </citation>
    <scope>NUCLEOTIDE SEQUENCE [LARGE SCALE GENOMIC DNA]</scope>
    <source>
        <strain evidence="2">DSM 29326</strain>
    </source>
</reference>
<keyword evidence="2" id="KW-1185">Reference proteome</keyword>
<dbReference type="RefSeq" id="WP_072856192.1">
    <property type="nucleotide sequence ID" value="NZ_FQUE01000002.1"/>
</dbReference>
<dbReference type="STRING" id="366533.SAMN05444339_10229"/>
<dbReference type="OrthoDB" id="72471at2"/>
<dbReference type="Proteomes" id="UP000183987">
    <property type="component" value="Unassembled WGS sequence"/>
</dbReference>
<evidence type="ECO:0000313" key="1">
    <source>
        <dbReference type="EMBL" id="SHE77621.1"/>
    </source>
</evidence>
<protein>
    <submittedName>
        <fullName evidence="1">Uncharacterized protein</fullName>
    </submittedName>
</protein>
<proteinExistence type="predicted"/>
<name>A0A1M4W8N6_LOKAT</name>
<sequence>MTDRPIAFSPAVMTALLREIAAPGTGKTQTRRVLRAADPSEDLAEGYRDVSPPYVAYGGACWEDDQTGAVYRFARSPGVGDRLWVREAWTTREGLDKTPPRDISPDQSIGYLVDGKGPWLGKYRPPMFMPRWASRITLTVTDVRVQRVQEISPEDAAAEGVDRRSRKVRQFWLFGADQERRDRLYLDACKWEFEELWDSLNESRGFGWQANPWVVAVTFTPAMGNIDQVELAS</sequence>
<dbReference type="EMBL" id="FQUE01000002">
    <property type="protein sequence ID" value="SHE77621.1"/>
    <property type="molecule type" value="Genomic_DNA"/>
</dbReference>